<dbReference type="Proteomes" id="UP000215027">
    <property type="component" value="Chromosome I"/>
</dbReference>
<sequence length="138" mass="15710">MPEGESRPLLIERPIVVRTYDIDFAHIVHNIVYFRWLEDLRSEILAGVLPIEEILATGISPILTRSEIDYRRPVRIGDGVVGRMWVAALSRTRWTLAAEIVVDGQVCAAARQSGYFADLKTLRAARVPERLRRAWESV</sequence>
<accession>A0A170PJA2</accession>
<dbReference type="EMBL" id="LN890655">
    <property type="protein sequence ID" value="CUS05363.2"/>
    <property type="molecule type" value="Genomic_DNA"/>
</dbReference>
<name>A0A170PJA2_9CHLR</name>
<evidence type="ECO:0000313" key="2">
    <source>
        <dbReference type="Proteomes" id="UP000215027"/>
    </source>
</evidence>
<dbReference type="Gene3D" id="3.10.129.10">
    <property type="entry name" value="Hotdog Thioesterase"/>
    <property type="match status" value="1"/>
</dbReference>
<gene>
    <name evidence="1" type="ORF">CFX0092_A3485</name>
</gene>
<organism evidence="1 2">
    <name type="scientific">Candidatus Promineifilum breve</name>
    <dbReference type="NCBI Taxonomy" id="1806508"/>
    <lineage>
        <taxon>Bacteria</taxon>
        <taxon>Bacillati</taxon>
        <taxon>Chloroflexota</taxon>
        <taxon>Ardenticatenia</taxon>
        <taxon>Candidatus Promineifilales</taxon>
        <taxon>Candidatus Promineifilaceae</taxon>
        <taxon>Candidatus Promineifilum</taxon>
    </lineage>
</organism>
<dbReference type="AlphaFoldDB" id="A0A170PJA2"/>
<dbReference type="KEGG" id="pbf:CFX0092_A3485"/>
<dbReference type="OrthoDB" id="9800856at2"/>
<dbReference type="PANTHER" id="PTHR31793">
    <property type="entry name" value="4-HYDROXYBENZOYL-COA THIOESTERASE FAMILY MEMBER"/>
    <property type="match status" value="1"/>
</dbReference>
<dbReference type="RefSeq" id="WP_095044590.1">
    <property type="nucleotide sequence ID" value="NZ_LN890655.1"/>
</dbReference>
<dbReference type="CDD" id="cd00586">
    <property type="entry name" value="4HBT"/>
    <property type="match status" value="1"/>
</dbReference>
<protein>
    <recommendedName>
        <fullName evidence="3">Thioesterase superfamily protein</fullName>
    </recommendedName>
</protein>
<dbReference type="Pfam" id="PF13279">
    <property type="entry name" value="4HBT_2"/>
    <property type="match status" value="1"/>
</dbReference>
<dbReference type="PANTHER" id="PTHR31793:SF24">
    <property type="entry name" value="LONG-CHAIN ACYL-COA THIOESTERASE FADM"/>
    <property type="match status" value="1"/>
</dbReference>
<proteinExistence type="predicted"/>
<keyword evidence="2" id="KW-1185">Reference proteome</keyword>
<evidence type="ECO:0008006" key="3">
    <source>
        <dbReference type="Google" id="ProtNLM"/>
    </source>
</evidence>
<evidence type="ECO:0000313" key="1">
    <source>
        <dbReference type="EMBL" id="CUS05363.2"/>
    </source>
</evidence>
<dbReference type="InterPro" id="IPR029069">
    <property type="entry name" value="HotDog_dom_sf"/>
</dbReference>
<dbReference type="InterPro" id="IPR050563">
    <property type="entry name" value="4-hydroxybenzoyl-CoA_TE"/>
</dbReference>
<reference evidence="1" key="1">
    <citation type="submission" date="2016-01" db="EMBL/GenBank/DDBJ databases">
        <authorList>
            <person name="Mcilroy J.S."/>
            <person name="Karst M S."/>
            <person name="Albertsen M."/>
        </authorList>
    </citation>
    <scope>NUCLEOTIDE SEQUENCE</scope>
    <source>
        <strain evidence="1">Cfx-K</strain>
    </source>
</reference>
<dbReference type="GO" id="GO:0047617">
    <property type="term" value="F:fatty acyl-CoA hydrolase activity"/>
    <property type="evidence" value="ECO:0007669"/>
    <property type="project" value="TreeGrafter"/>
</dbReference>
<dbReference type="SUPFAM" id="SSF54637">
    <property type="entry name" value="Thioesterase/thiol ester dehydrase-isomerase"/>
    <property type="match status" value="1"/>
</dbReference>